<gene>
    <name evidence="3" type="ORF">LWI28_020098</name>
</gene>
<accession>A0AAD5JUE3</accession>
<dbReference type="Proteomes" id="UP001064489">
    <property type="component" value="Chromosome 9"/>
</dbReference>
<name>A0AAD5JUE3_ACENE</name>
<dbReference type="PANTHER" id="PTHR48046">
    <property type="entry name" value="UDP-GLYCOSYLTRANSFERASE 72E1"/>
    <property type="match status" value="1"/>
</dbReference>
<reference evidence="3" key="2">
    <citation type="submission" date="2023-02" db="EMBL/GenBank/DDBJ databases">
        <authorList>
            <person name="Swenson N.G."/>
            <person name="Wegrzyn J.L."/>
            <person name="Mcevoy S.L."/>
        </authorList>
    </citation>
    <scope>NUCLEOTIDE SEQUENCE</scope>
    <source>
        <strain evidence="3">91603</strain>
        <tissue evidence="3">Leaf</tissue>
    </source>
</reference>
<dbReference type="SUPFAM" id="SSF53756">
    <property type="entry name" value="UDP-Glycosyltransferase/glycogen phosphorylase"/>
    <property type="match status" value="2"/>
</dbReference>
<dbReference type="EMBL" id="JAJSOW010000001">
    <property type="protein sequence ID" value="KAI9201204.1"/>
    <property type="molecule type" value="Genomic_DNA"/>
</dbReference>
<dbReference type="AlphaFoldDB" id="A0AAD5JUE3"/>
<dbReference type="CDD" id="cd03784">
    <property type="entry name" value="GT1_Gtf-like"/>
    <property type="match status" value="1"/>
</dbReference>
<dbReference type="Gene3D" id="3.40.50.2000">
    <property type="entry name" value="Glycogen Phosphorylase B"/>
    <property type="match status" value="3"/>
</dbReference>
<sequence>MAELEADHDHQHQTTKLKKHVAVLPSPGMGHIIPLFELAKRLVVFNHDIHVSFLVINTDGDNSAARDQYLYSTPLPPGLDAVDIPPVNVSDILRDDMLIVTRISVMVEESLKSLKSVLIELGKPEALVIDLFCTGAFEICSELSIPVYSFSTPSTAFLTLSLYLPTLDREVEGEFVDIPEPISIPGCSPIRPDDLLDQVRDRKNEQYKWFFLHMSRLPLASGILVNTWEEFEPVPLKAIREHSFFLQLPTPPVYPVGPLIMQDESLSSSDEECLTWLDNQPADSVLFIALGRGGTLTTEQLLEMAWGLEMSQQKFIWVLRKPDDADASSTFFNVGSDVNDPNSYLPEGFLEKTQGVGLVVKSWTTQVTILRHPSTGDRSEPMKEHKWVFVSLWLELDDREHNSIAWPLYAEQKMNAAMLTEEIEVAMKPVKGPGETVVRREEISRVVRLLMESEEGEIIRSRVKKLRDSASRAVDNGGSSYNSLSCLVEKWENEIKP</sequence>
<protein>
    <submittedName>
        <fullName evidence="3">Uncharacterized protein</fullName>
    </submittedName>
</protein>
<reference evidence="3" key="1">
    <citation type="journal article" date="2022" name="Plant J.">
        <title>Strategies of tolerance reflected in two North American maple genomes.</title>
        <authorList>
            <person name="McEvoy S.L."/>
            <person name="Sezen U.U."/>
            <person name="Trouern-Trend A."/>
            <person name="McMahon S.M."/>
            <person name="Schaberg P.G."/>
            <person name="Yang J."/>
            <person name="Wegrzyn J.L."/>
            <person name="Swenson N.G."/>
        </authorList>
    </citation>
    <scope>NUCLEOTIDE SEQUENCE</scope>
    <source>
        <strain evidence="3">91603</strain>
    </source>
</reference>
<dbReference type="PANTHER" id="PTHR48046:SF4">
    <property type="entry name" value="GLYCOSYLTRANSFERASE"/>
    <property type="match status" value="1"/>
</dbReference>
<keyword evidence="4" id="KW-1185">Reference proteome</keyword>
<evidence type="ECO:0000313" key="3">
    <source>
        <dbReference type="EMBL" id="KAI9201204.1"/>
    </source>
</evidence>
<evidence type="ECO:0000256" key="2">
    <source>
        <dbReference type="ARBA" id="ARBA00022679"/>
    </source>
</evidence>
<keyword evidence="2" id="KW-0808">Transferase</keyword>
<comment type="caution">
    <text evidence="3">The sequence shown here is derived from an EMBL/GenBank/DDBJ whole genome shotgun (WGS) entry which is preliminary data.</text>
</comment>
<evidence type="ECO:0000313" key="4">
    <source>
        <dbReference type="Proteomes" id="UP001064489"/>
    </source>
</evidence>
<evidence type="ECO:0000256" key="1">
    <source>
        <dbReference type="ARBA" id="ARBA00022676"/>
    </source>
</evidence>
<organism evidence="3 4">
    <name type="scientific">Acer negundo</name>
    <name type="common">Box elder</name>
    <dbReference type="NCBI Taxonomy" id="4023"/>
    <lineage>
        <taxon>Eukaryota</taxon>
        <taxon>Viridiplantae</taxon>
        <taxon>Streptophyta</taxon>
        <taxon>Embryophyta</taxon>
        <taxon>Tracheophyta</taxon>
        <taxon>Spermatophyta</taxon>
        <taxon>Magnoliopsida</taxon>
        <taxon>eudicotyledons</taxon>
        <taxon>Gunneridae</taxon>
        <taxon>Pentapetalae</taxon>
        <taxon>rosids</taxon>
        <taxon>malvids</taxon>
        <taxon>Sapindales</taxon>
        <taxon>Sapindaceae</taxon>
        <taxon>Hippocastanoideae</taxon>
        <taxon>Acereae</taxon>
        <taxon>Acer</taxon>
    </lineage>
</organism>
<dbReference type="InterPro" id="IPR002213">
    <property type="entry name" value="UDP_glucos_trans"/>
</dbReference>
<proteinExistence type="predicted"/>
<keyword evidence="1" id="KW-0328">Glycosyltransferase</keyword>
<dbReference type="GO" id="GO:0008194">
    <property type="term" value="F:UDP-glycosyltransferase activity"/>
    <property type="evidence" value="ECO:0007669"/>
    <property type="project" value="InterPro"/>
</dbReference>
<dbReference type="FunFam" id="3.40.50.2000:FF:000054">
    <property type="entry name" value="Glycosyltransferase"/>
    <property type="match status" value="1"/>
</dbReference>